<dbReference type="Proteomes" id="UP001279734">
    <property type="component" value="Unassembled WGS sequence"/>
</dbReference>
<keyword evidence="3" id="KW-1185">Reference proteome</keyword>
<reference evidence="2" key="1">
    <citation type="submission" date="2023-05" db="EMBL/GenBank/DDBJ databases">
        <title>Nepenthes gracilis genome sequencing.</title>
        <authorList>
            <person name="Fukushima K."/>
        </authorList>
    </citation>
    <scope>NUCLEOTIDE SEQUENCE</scope>
    <source>
        <strain evidence="2">SING2019-196</strain>
    </source>
</reference>
<gene>
    <name evidence="2" type="ORF">Nepgr_030873</name>
</gene>
<proteinExistence type="predicted"/>
<protein>
    <submittedName>
        <fullName evidence="2">Uncharacterized protein</fullName>
    </submittedName>
</protein>
<evidence type="ECO:0000313" key="2">
    <source>
        <dbReference type="EMBL" id="GMH29030.1"/>
    </source>
</evidence>
<organism evidence="2 3">
    <name type="scientific">Nepenthes gracilis</name>
    <name type="common">Slender pitcher plant</name>
    <dbReference type="NCBI Taxonomy" id="150966"/>
    <lineage>
        <taxon>Eukaryota</taxon>
        <taxon>Viridiplantae</taxon>
        <taxon>Streptophyta</taxon>
        <taxon>Embryophyta</taxon>
        <taxon>Tracheophyta</taxon>
        <taxon>Spermatophyta</taxon>
        <taxon>Magnoliopsida</taxon>
        <taxon>eudicotyledons</taxon>
        <taxon>Gunneridae</taxon>
        <taxon>Pentapetalae</taxon>
        <taxon>Caryophyllales</taxon>
        <taxon>Nepenthaceae</taxon>
        <taxon>Nepenthes</taxon>
    </lineage>
</organism>
<accession>A0AAD3TFE1</accession>
<evidence type="ECO:0000256" key="1">
    <source>
        <dbReference type="SAM" id="MobiDB-lite"/>
    </source>
</evidence>
<sequence>MMPALVAYCRESSYSHPLPPEADSSKTTSSKVFHQSHQSQTPSHQESDNPKGKHQQPKALGQISRMRSATSNSSRPELAARPSEGEPRHFKTALYGEEIMAIAPRTISTRSQTDIAHRP</sequence>
<evidence type="ECO:0000313" key="3">
    <source>
        <dbReference type="Proteomes" id="UP001279734"/>
    </source>
</evidence>
<dbReference type="AlphaFoldDB" id="A0AAD3TFE1"/>
<feature type="compositionally biased region" description="Low complexity" evidence="1">
    <location>
        <begin position="35"/>
        <end position="44"/>
    </location>
</feature>
<dbReference type="EMBL" id="BSYO01000035">
    <property type="protein sequence ID" value="GMH29030.1"/>
    <property type="molecule type" value="Genomic_DNA"/>
</dbReference>
<name>A0AAD3TFE1_NEPGR</name>
<feature type="region of interest" description="Disordered" evidence="1">
    <location>
        <begin position="12"/>
        <end position="91"/>
    </location>
</feature>
<comment type="caution">
    <text evidence="2">The sequence shown here is derived from an EMBL/GenBank/DDBJ whole genome shotgun (WGS) entry which is preliminary data.</text>
</comment>
<feature type="compositionally biased region" description="Polar residues" evidence="1">
    <location>
        <begin position="65"/>
        <end position="75"/>
    </location>
</feature>